<reference evidence="9" key="1">
    <citation type="journal article" date="2022" name="Int. J. Syst. Evol. Microbiol.">
        <title>Anaeromyxobacter oryzae sp. nov., Anaeromyxobacter diazotrophicus sp. nov. and Anaeromyxobacter paludicola sp. nov., isolated from paddy soils.</title>
        <authorList>
            <person name="Itoh H."/>
            <person name="Xu Z."/>
            <person name="Mise K."/>
            <person name="Masuda Y."/>
            <person name="Ushijima N."/>
            <person name="Hayakawa C."/>
            <person name="Shiratori Y."/>
            <person name="Senoo K."/>
        </authorList>
    </citation>
    <scope>NUCLEOTIDE SEQUENCE [LARGE SCALE GENOMIC DNA]</scope>
    <source>
        <strain evidence="9">Red630</strain>
    </source>
</reference>
<dbReference type="Proteomes" id="UP001162734">
    <property type="component" value="Chromosome"/>
</dbReference>
<evidence type="ECO:0008006" key="10">
    <source>
        <dbReference type="Google" id="ProtNLM"/>
    </source>
</evidence>
<proteinExistence type="predicted"/>
<keyword evidence="1" id="KW-1003">Cell membrane</keyword>
<name>A0ABN6N5E6_9BACT</name>
<protein>
    <recommendedName>
        <fullName evidence="10">Septum formation initiator</fullName>
    </recommendedName>
</protein>
<dbReference type="RefSeq" id="WP_248344709.1">
    <property type="nucleotide sequence ID" value="NZ_AP025592.1"/>
</dbReference>
<sequence>MPLRPQHKSLLVAGVAGAFLAYSALEGRGLRQHLRLQREIQAVSTRNEALRQENLRLRREARALTGDPAALERAAREELNYVRPGELVIRLDEGGGR</sequence>
<dbReference type="PANTHER" id="PTHR37485:SF1">
    <property type="entry name" value="CELL DIVISION PROTEIN FTSB"/>
    <property type="match status" value="1"/>
</dbReference>
<evidence type="ECO:0000256" key="1">
    <source>
        <dbReference type="ARBA" id="ARBA00022475"/>
    </source>
</evidence>
<evidence type="ECO:0000256" key="2">
    <source>
        <dbReference type="ARBA" id="ARBA00022618"/>
    </source>
</evidence>
<evidence type="ECO:0000313" key="9">
    <source>
        <dbReference type="Proteomes" id="UP001162734"/>
    </source>
</evidence>
<dbReference type="InterPro" id="IPR023081">
    <property type="entry name" value="Cell_div_FtsB"/>
</dbReference>
<keyword evidence="7" id="KW-0175">Coiled coil</keyword>
<gene>
    <name evidence="8" type="ORF">AMPC_08930</name>
</gene>
<organism evidence="8 9">
    <name type="scientific">Anaeromyxobacter paludicola</name>
    <dbReference type="NCBI Taxonomy" id="2918171"/>
    <lineage>
        <taxon>Bacteria</taxon>
        <taxon>Pseudomonadati</taxon>
        <taxon>Myxococcota</taxon>
        <taxon>Myxococcia</taxon>
        <taxon>Myxococcales</taxon>
        <taxon>Cystobacterineae</taxon>
        <taxon>Anaeromyxobacteraceae</taxon>
        <taxon>Anaeromyxobacter</taxon>
    </lineage>
</organism>
<dbReference type="EMBL" id="AP025592">
    <property type="protein sequence ID" value="BDG07780.1"/>
    <property type="molecule type" value="Genomic_DNA"/>
</dbReference>
<evidence type="ECO:0000256" key="6">
    <source>
        <dbReference type="ARBA" id="ARBA00023306"/>
    </source>
</evidence>
<evidence type="ECO:0000256" key="4">
    <source>
        <dbReference type="ARBA" id="ARBA00022989"/>
    </source>
</evidence>
<accession>A0ABN6N5E6</accession>
<dbReference type="InterPro" id="IPR007060">
    <property type="entry name" value="FtsL/DivIC"/>
</dbReference>
<keyword evidence="2" id="KW-0132">Cell division</keyword>
<keyword evidence="4" id="KW-1133">Transmembrane helix</keyword>
<evidence type="ECO:0000313" key="8">
    <source>
        <dbReference type="EMBL" id="BDG07780.1"/>
    </source>
</evidence>
<keyword evidence="5" id="KW-0472">Membrane</keyword>
<keyword evidence="9" id="KW-1185">Reference proteome</keyword>
<keyword evidence="6" id="KW-0131">Cell cycle</keyword>
<dbReference type="Pfam" id="PF04977">
    <property type="entry name" value="DivIC"/>
    <property type="match status" value="1"/>
</dbReference>
<evidence type="ECO:0000256" key="7">
    <source>
        <dbReference type="SAM" id="Coils"/>
    </source>
</evidence>
<feature type="coiled-coil region" evidence="7">
    <location>
        <begin position="33"/>
        <end position="67"/>
    </location>
</feature>
<evidence type="ECO:0000256" key="3">
    <source>
        <dbReference type="ARBA" id="ARBA00022692"/>
    </source>
</evidence>
<keyword evidence="3" id="KW-0812">Transmembrane</keyword>
<evidence type="ECO:0000256" key="5">
    <source>
        <dbReference type="ARBA" id="ARBA00023136"/>
    </source>
</evidence>
<dbReference type="PANTHER" id="PTHR37485">
    <property type="entry name" value="CELL DIVISION PROTEIN FTSB"/>
    <property type="match status" value="1"/>
</dbReference>